<organism evidence="1 2">
    <name type="scientific">Penicillium brasilianum</name>
    <dbReference type="NCBI Taxonomy" id="104259"/>
    <lineage>
        <taxon>Eukaryota</taxon>
        <taxon>Fungi</taxon>
        <taxon>Dikarya</taxon>
        <taxon>Ascomycota</taxon>
        <taxon>Pezizomycotina</taxon>
        <taxon>Eurotiomycetes</taxon>
        <taxon>Eurotiomycetidae</taxon>
        <taxon>Eurotiales</taxon>
        <taxon>Aspergillaceae</taxon>
        <taxon>Penicillium</taxon>
    </lineage>
</organism>
<gene>
    <name evidence="1" type="ORF">PEBR_18192</name>
</gene>
<proteinExistence type="predicted"/>
<comment type="caution">
    <text evidence="1">The sequence shown here is derived from an EMBL/GenBank/DDBJ whole genome shotgun (WGS) entry which is preliminary data.</text>
</comment>
<evidence type="ECO:0000313" key="1">
    <source>
        <dbReference type="EMBL" id="OOQ87240.1"/>
    </source>
</evidence>
<sequence>MSSYGFVIDKGRFLVEPGHMERIEARTLRRMFLPKLTREGAKALSENRHFVRCQLMHYGVQFEESEFSGNGVELLQKHIQAGKCDYVPMHILQFQQEMYPKLLDKCDPKELADNPDWAMDKYLLSSGIPDPTKTTSVVGIVVYRMSDFVFEDVARSD</sequence>
<dbReference type="EMBL" id="LJBN01000127">
    <property type="protein sequence ID" value="OOQ87240.1"/>
    <property type="molecule type" value="Genomic_DNA"/>
</dbReference>
<reference evidence="2" key="1">
    <citation type="submission" date="2015-09" db="EMBL/GenBank/DDBJ databases">
        <authorList>
            <person name="Fill T.P."/>
            <person name="Baretta J.F."/>
            <person name="de Almeida L.G."/>
            <person name="Rocha M."/>
            <person name="de Souza D.H."/>
            <person name="Malavazi I."/>
            <person name="Cerdeira L.T."/>
            <person name="Hong H."/>
            <person name="Samborskyy M."/>
            <person name="de Vasconcelos A.T."/>
            <person name="Leadlay P."/>
            <person name="Rodrigues-Filho E."/>
        </authorList>
    </citation>
    <scope>NUCLEOTIDE SEQUENCE [LARGE SCALE GENOMIC DNA]</scope>
    <source>
        <strain evidence="2">LaBioMMi 136</strain>
    </source>
</reference>
<name>A0A1S9RPN9_PENBI</name>
<protein>
    <submittedName>
        <fullName evidence="1">Uncharacterized protein</fullName>
    </submittedName>
</protein>
<accession>A0A1S9RPN9</accession>
<dbReference type="AlphaFoldDB" id="A0A1S9RPN9"/>
<dbReference type="Proteomes" id="UP000190744">
    <property type="component" value="Unassembled WGS sequence"/>
</dbReference>
<evidence type="ECO:0000313" key="2">
    <source>
        <dbReference type="Proteomes" id="UP000190744"/>
    </source>
</evidence>